<keyword evidence="2" id="KW-1185">Reference proteome</keyword>
<proteinExistence type="predicted"/>
<name>A0A8K0RIW0_9PLEO</name>
<dbReference type="Proteomes" id="UP000813461">
    <property type="component" value="Unassembled WGS sequence"/>
</dbReference>
<protein>
    <submittedName>
        <fullName evidence="1">Uncharacterized protein</fullName>
    </submittedName>
</protein>
<reference evidence="1" key="1">
    <citation type="journal article" date="2021" name="Nat. Commun.">
        <title>Genetic determinants of endophytism in the Arabidopsis root mycobiome.</title>
        <authorList>
            <person name="Mesny F."/>
            <person name="Miyauchi S."/>
            <person name="Thiergart T."/>
            <person name="Pickel B."/>
            <person name="Atanasova L."/>
            <person name="Karlsson M."/>
            <person name="Huettel B."/>
            <person name="Barry K.W."/>
            <person name="Haridas S."/>
            <person name="Chen C."/>
            <person name="Bauer D."/>
            <person name="Andreopoulos W."/>
            <person name="Pangilinan J."/>
            <person name="LaButti K."/>
            <person name="Riley R."/>
            <person name="Lipzen A."/>
            <person name="Clum A."/>
            <person name="Drula E."/>
            <person name="Henrissat B."/>
            <person name="Kohler A."/>
            <person name="Grigoriev I.V."/>
            <person name="Martin F.M."/>
            <person name="Hacquard S."/>
        </authorList>
    </citation>
    <scope>NUCLEOTIDE SEQUENCE</scope>
    <source>
        <strain evidence="1">MPI-SDFR-AT-0120</strain>
    </source>
</reference>
<accession>A0A8K0RIW0</accession>
<organism evidence="1 2">
    <name type="scientific">Paraphoma chrysanthemicola</name>
    <dbReference type="NCBI Taxonomy" id="798071"/>
    <lineage>
        <taxon>Eukaryota</taxon>
        <taxon>Fungi</taxon>
        <taxon>Dikarya</taxon>
        <taxon>Ascomycota</taxon>
        <taxon>Pezizomycotina</taxon>
        <taxon>Dothideomycetes</taxon>
        <taxon>Pleosporomycetidae</taxon>
        <taxon>Pleosporales</taxon>
        <taxon>Pleosporineae</taxon>
        <taxon>Phaeosphaeriaceae</taxon>
        <taxon>Paraphoma</taxon>
    </lineage>
</organism>
<gene>
    <name evidence="1" type="ORF">FB567DRAFT_586933</name>
</gene>
<sequence>MPRFRFDVQPTFFTPKASITHQQLQDADAAYAGNFVPLRPADDPEPCPDVAVPPERLIATNPSAADVAQDVYDIIGPTAAAWLRPVVDAMMLMSRGGAPASHPVYRDGRVHPDIDPVLKPAWDRFVAAEKNTGYAAKDLVAPFGSSQLALMVMLHFPPDPLKSNALYPHAIDTAMATLYAKLGILTLDDDNLLAVTQHGLLCFDLIPRKTKRVSDTNIMTAPPHHRRWAQEV</sequence>
<evidence type="ECO:0000313" key="1">
    <source>
        <dbReference type="EMBL" id="KAH7095625.1"/>
    </source>
</evidence>
<comment type="caution">
    <text evidence="1">The sequence shown here is derived from an EMBL/GenBank/DDBJ whole genome shotgun (WGS) entry which is preliminary data.</text>
</comment>
<dbReference type="EMBL" id="JAGMVJ010000001">
    <property type="protein sequence ID" value="KAH7095625.1"/>
    <property type="molecule type" value="Genomic_DNA"/>
</dbReference>
<dbReference type="AlphaFoldDB" id="A0A8K0RIW0"/>
<evidence type="ECO:0000313" key="2">
    <source>
        <dbReference type="Proteomes" id="UP000813461"/>
    </source>
</evidence>